<dbReference type="InterPro" id="IPR050557">
    <property type="entry name" value="RTX_toxin/Mannuronan_C5-epim"/>
</dbReference>
<dbReference type="GO" id="GO:0005509">
    <property type="term" value="F:calcium ion binding"/>
    <property type="evidence" value="ECO:0007669"/>
    <property type="project" value="InterPro"/>
</dbReference>
<dbReference type="RefSeq" id="WP_183565086.1">
    <property type="nucleotide sequence ID" value="NZ_JACHOP010000002.1"/>
</dbReference>
<dbReference type="PANTHER" id="PTHR38340">
    <property type="entry name" value="S-LAYER PROTEIN"/>
    <property type="match status" value="1"/>
</dbReference>
<dbReference type="GO" id="GO:0005576">
    <property type="term" value="C:extracellular region"/>
    <property type="evidence" value="ECO:0007669"/>
    <property type="project" value="UniProtKB-SubCell"/>
</dbReference>
<keyword evidence="2" id="KW-0964">Secreted</keyword>
<dbReference type="PROSITE" id="PS00330">
    <property type="entry name" value="HEMOLYSIN_CALCIUM"/>
    <property type="match status" value="9"/>
</dbReference>
<organism evidence="4 5">
    <name type="scientific">Methylorubrum rhodinum</name>
    <dbReference type="NCBI Taxonomy" id="29428"/>
    <lineage>
        <taxon>Bacteria</taxon>
        <taxon>Pseudomonadati</taxon>
        <taxon>Pseudomonadota</taxon>
        <taxon>Alphaproteobacteria</taxon>
        <taxon>Hyphomicrobiales</taxon>
        <taxon>Methylobacteriaceae</taxon>
        <taxon>Methylorubrum</taxon>
    </lineage>
</organism>
<reference evidence="4 5" key="1">
    <citation type="submission" date="2020-08" db="EMBL/GenBank/DDBJ databases">
        <title>Genomic Encyclopedia of Type Strains, Phase IV (KMG-IV): sequencing the most valuable type-strain genomes for metagenomic binning, comparative biology and taxonomic classification.</title>
        <authorList>
            <person name="Goeker M."/>
        </authorList>
    </citation>
    <scope>NUCLEOTIDE SEQUENCE [LARGE SCALE GENOMIC DNA]</scope>
    <source>
        <strain evidence="4 5">DSM 2163</strain>
    </source>
</reference>
<evidence type="ECO:0000256" key="1">
    <source>
        <dbReference type="ARBA" id="ARBA00004613"/>
    </source>
</evidence>
<evidence type="ECO:0000256" key="2">
    <source>
        <dbReference type="ARBA" id="ARBA00022525"/>
    </source>
</evidence>
<dbReference type="PRINTS" id="PR00313">
    <property type="entry name" value="CABNDNGRPT"/>
</dbReference>
<evidence type="ECO:0000313" key="4">
    <source>
        <dbReference type="EMBL" id="MBB5756055.1"/>
    </source>
</evidence>
<evidence type="ECO:0000256" key="3">
    <source>
        <dbReference type="SAM" id="MobiDB-lite"/>
    </source>
</evidence>
<dbReference type="Pfam" id="PF00353">
    <property type="entry name" value="HemolysinCabind"/>
    <property type="match status" value="15"/>
</dbReference>
<protein>
    <submittedName>
        <fullName evidence="4">Ca2+-binding RTX toxin-like protein</fullName>
    </submittedName>
</protein>
<dbReference type="InterPro" id="IPR012334">
    <property type="entry name" value="Pectin_lyas_fold"/>
</dbReference>
<gene>
    <name evidence="4" type="ORF">HNR00_000751</name>
</gene>
<dbReference type="Proteomes" id="UP000583454">
    <property type="component" value="Unassembled WGS sequence"/>
</dbReference>
<dbReference type="InterPro" id="IPR011049">
    <property type="entry name" value="Serralysin-like_metalloprot_C"/>
</dbReference>
<dbReference type="SUPFAM" id="SSF51120">
    <property type="entry name" value="beta-Roll"/>
    <property type="match status" value="6"/>
</dbReference>
<sequence length="2071" mass="209617">MRTLSAADVLSGGGGSDVLTFSGITSGLQLGSDRLAGLSSVEEIDIKGVSGTLNIVLDATTIRQADGGRLTVTFGANPLAFGVISKDPGDAVILSGSGQVTLQNFNSNQTVQLADGVNGRVMGSNFDDTILGGDGNDTLVGGKGNDVLNGGAGSDTIDGGIGNDLIITGSGRDVVTGGTEADLFQVGSGSTTITDFAVDFHLERIDLRGVVAATDFSKLAVADTAAGAQITVADTTILLRGVEASDLSAGNFIFSGTADPNVILVDAGTSEAIIQRIVNEAPPGSTIKLAAGTYTFDKTLTINRSDITFEGAGSDKTVIRSVITDANPVPVLMVSGELTVDKAADLATTAVKGSNTLQLSSTAGLKVGDVVRIAQNNDDAFFAATGNTGVQVAGSIVYSDRWALRESLSKIVAIDGNTVTVAEPLPYTFEAGKGWVGQFEALRNVTVGGFRVDSGFTGADPNAFVNKNPAWDGAGHIYFKSMVGGKVYDIEAYNNASKAFIFSRIYGLTADHLVAVSAQNKGADGNGYGFTLEEAFANTFTHLSDRDMRHSVLFSSWNAEHYNHIQVDSTNRDINFHGSPDSSNTIIVDRAVASYGGGMASWPIVGPGAFPIHPRSTIEDNDIRFHYLRATEHYETIRATDDGADIDAAGGGDFITGGKGADRLSGGAGDDTIRDTDSGNDTIDGGTGNDTIASGRGNDVITGGEGNDTIRDSGGNDRISGGAERDLILGGAGDDTLSGDDGADILDGEAGTDTLTGGTGSDILKLGAGDTGTGGTDPDTFVVTGNVTITDFTVADPLEKIDLRGIAGATSFAALKRTQVGTDAKVVVGGVTILLKNVDARTLTADDFVFVGATKATYAEMQTRTSHATLTDTIKSVVGTAGDDLFGGSGIRFMQEGTVAGGAGTDTLRLVSDKINLDDAALSRLSSVEIIDLSQSTGGVVVLVGARGVGQADGDVLTLYGGLSDIDLNTSAVGPAGKVVVETFGTVNLAHSANNAVTVSDFVEGKVIGSNGRDAITGGARSDALAGGAGDDVLSGGGGNDTLDGGLGDDVLRGDAGSDRMLGGEGDDTFLIEAGDTVTGGIGSDTFVIYGSTTITDFAVADRMEKIDLRPIKSATSFAALKLLQSGADTRVQVAGREIVLKNVAPSQLTADNFIFYGSTEQTLASLHSRAPIGLLSSGADKLTGTAGSDLFEGQTSQFTTADTIVGGAGIDTLNLASNGFGLTDALLSRLSSVEIIDVSQTLGGAVFRVGAGAVGQADGDVLTLRGGNRELFLDTSGVGTAGKVVVETFGTVSLTPGVNNAVTMSDKVNGTVIGNTGRDAITGGARSDALTGGVGDDVLSGGGGNDTLDGGLGDDLLKGDAGSDRMLGGEGDDTFLIEAGDTVTGGIGSDTFVIYGGATITDFAVADRMEKIDLRPIKSATSFAALKLLQSGADTRVQVAGREIVLKNVAPSQLTADNFIFYGSTEQTLASLHSRAPIGLLSSGADRLTGTAGSDLFEGQTSQFTTADTIVGGAGIDTLNLASNGFGLTDALLSRLSSVEIIDVSQTLGGAVFRVGAGAVGQADGDVLTLRGGNRELFLDTSGVGTAGKVVVETFGTVSLTPGVNNAVTMSDKVNGTVIGNTGRDAITGGARGDALTGGAGDDVLDGAGGNDTLDAGLGDDLLKGGTGRDTLLAGAGNDTLWLEGGDTASGGTGSDTFVIYGGATITDFAVADRMEKIDLRPIKSATSFSALKLLQSGADTRVQVAGREIVLKNVAPSQLTADDFIFYGSTEQALSVQHSLAPVALLSSGADKLTGTARNDLFEGQTSQFTTADTILGGAGTDTLSFVAGSVSLTESTLARLSSVEIIDVSQSGASMASFQIGAKAVGQADGDVLTLLGGTKNFVLDTSAVGSAGKVVVETFGTVALRRDAGNAVTVSDKVDGKVVGGDLRDTIFGGARADTLSGGKGADLLSGGLGHDVLAGGAGADTFVFATRPGSTNIDHITDFVAEDTIQLAKSVFATLATGQLAGGAFKDLGVTGAKLDADDRIVYNHDTGVLAYDADGSGKVAAVTIAVLDNKPLLTHADILVA</sequence>
<comment type="caution">
    <text evidence="4">The sequence shown here is derived from an EMBL/GenBank/DDBJ whole genome shotgun (WGS) entry which is preliminary data.</text>
</comment>
<dbReference type="InterPro" id="IPR018511">
    <property type="entry name" value="Hemolysin-typ_Ca-bd_CS"/>
</dbReference>
<dbReference type="SUPFAM" id="SSF51126">
    <property type="entry name" value="Pectin lyase-like"/>
    <property type="match status" value="1"/>
</dbReference>
<dbReference type="InterPro" id="IPR001343">
    <property type="entry name" value="Hemolysn_Ca-bd"/>
</dbReference>
<feature type="compositionally biased region" description="Low complexity" evidence="3">
    <location>
        <begin position="679"/>
        <end position="692"/>
    </location>
</feature>
<dbReference type="InterPro" id="IPR011050">
    <property type="entry name" value="Pectin_lyase_fold/virulence"/>
</dbReference>
<accession>A0A840ZFU7</accession>
<evidence type="ECO:0000313" key="5">
    <source>
        <dbReference type="Proteomes" id="UP000583454"/>
    </source>
</evidence>
<dbReference type="Gene3D" id="2.160.20.10">
    <property type="entry name" value="Single-stranded right-handed beta-helix, Pectin lyase-like"/>
    <property type="match status" value="1"/>
</dbReference>
<comment type="subcellular location">
    <subcellularLocation>
        <location evidence="1">Secreted</location>
    </subcellularLocation>
</comment>
<name>A0A840ZFU7_9HYPH</name>
<proteinExistence type="predicted"/>
<dbReference type="EMBL" id="JACHOP010000002">
    <property type="protein sequence ID" value="MBB5756055.1"/>
    <property type="molecule type" value="Genomic_DNA"/>
</dbReference>
<feature type="region of interest" description="Disordered" evidence="3">
    <location>
        <begin position="657"/>
        <end position="724"/>
    </location>
</feature>
<dbReference type="PANTHER" id="PTHR38340:SF1">
    <property type="entry name" value="S-LAYER PROTEIN"/>
    <property type="match status" value="1"/>
</dbReference>
<dbReference type="Gene3D" id="2.150.10.10">
    <property type="entry name" value="Serralysin-like metalloprotease, C-terminal"/>
    <property type="match status" value="8"/>
</dbReference>
<keyword evidence="5" id="KW-1185">Reference proteome</keyword>